<evidence type="ECO:0000313" key="3">
    <source>
        <dbReference type="Proteomes" id="UP000025227"/>
    </source>
</evidence>
<evidence type="ECO:0000256" key="2">
    <source>
        <dbReference type="SAM" id="SignalP"/>
    </source>
</evidence>
<feature type="compositionally biased region" description="Low complexity" evidence="1">
    <location>
        <begin position="69"/>
        <end position="80"/>
    </location>
</feature>
<feature type="chain" id="PRO_5029636392" evidence="2">
    <location>
        <begin position="19"/>
        <end position="227"/>
    </location>
</feature>
<organism evidence="3 4">
    <name type="scientific">Haemonchus contortus</name>
    <name type="common">Barber pole worm</name>
    <dbReference type="NCBI Taxonomy" id="6289"/>
    <lineage>
        <taxon>Eukaryota</taxon>
        <taxon>Metazoa</taxon>
        <taxon>Ecdysozoa</taxon>
        <taxon>Nematoda</taxon>
        <taxon>Chromadorea</taxon>
        <taxon>Rhabditida</taxon>
        <taxon>Rhabditina</taxon>
        <taxon>Rhabditomorpha</taxon>
        <taxon>Strongyloidea</taxon>
        <taxon>Trichostrongylidae</taxon>
        <taxon>Haemonchus</taxon>
    </lineage>
</organism>
<feature type="region of interest" description="Disordered" evidence="1">
    <location>
        <begin position="18"/>
        <end position="92"/>
    </location>
</feature>
<protein>
    <submittedName>
        <fullName evidence="4">Uncharacterized protein</fullName>
    </submittedName>
</protein>
<evidence type="ECO:0000313" key="4">
    <source>
        <dbReference type="WBParaSite" id="HCON_00073160-00001"/>
    </source>
</evidence>
<evidence type="ECO:0000256" key="1">
    <source>
        <dbReference type="SAM" id="MobiDB-lite"/>
    </source>
</evidence>
<dbReference type="AlphaFoldDB" id="A0A7I4YC72"/>
<name>A0A7I4YC72_HAECO</name>
<dbReference type="OrthoDB" id="5841688at2759"/>
<sequence>MGMFLVTFFCLFFTAIQAQPRPPPPNNGPPPPPPNNGPPPPPPNNGPPPPPPNNGPRPPPPPPPPFSYPPTRYTTRPTTTQGHYRPPTTPCSLYPYPGSPSSPCYVATNRDMQTAIANTASVTSNLASVGRDYSSNNLLRQISNALRSIQYLYYDYVTLIMLSPAIAQMKAASTSASYYCRQQPVSPGALSNLGQNLVFWTNNGRNPSPQQVQNLFNTASQFLQQYC</sequence>
<reference evidence="4" key="1">
    <citation type="submission" date="2020-12" db="UniProtKB">
        <authorList>
            <consortium name="WormBaseParasite"/>
        </authorList>
    </citation>
    <scope>IDENTIFICATION</scope>
    <source>
        <strain evidence="4">MHco3</strain>
    </source>
</reference>
<accession>A0A7I4YC72</accession>
<dbReference type="WBParaSite" id="HCON_00073160-00001">
    <property type="protein sequence ID" value="HCON_00073160-00001"/>
    <property type="gene ID" value="HCON_00073160"/>
</dbReference>
<dbReference type="Proteomes" id="UP000025227">
    <property type="component" value="Unplaced"/>
</dbReference>
<keyword evidence="2" id="KW-0732">Signal</keyword>
<keyword evidence="3" id="KW-1185">Reference proteome</keyword>
<proteinExistence type="predicted"/>
<feature type="signal peptide" evidence="2">
    <location>
        <begin position="1"/>
        <end position="18"/>
    </location>
</feature>
<dbReference type="PRINTS" id="PR01217">
    <property type="entry name" value="PRICHEXTENSN"/>
</dbReference>
<feature type="compositionally biased region" description="Pro residues" evidence="1">
    <location>
        <begin position="20"/>
        <end position="68"/>
    </location>
</feature>